<name>A0A813IX33_POLGL</name>
<sequence>MDVWMLPPVPPDTPKRKQETQAQVSTTPQSVKFRAVDRRGVDKQGVDRQLLLALGKKAVMDDNILRQHEAIIVDTLSLPGTLPEVVAMRSAGAAYNEAVRVRGKQHDLGSPHLHVWAALVMAVLKEQDVPEALRLALQTHVTEAKKPTDLQDHIRHCRIGAMWNPERFKLQIAVAPSAQMLWTLLCDYLVHRGATILRGTAPKGPLVRKISKCLTALGSED</sequence>
<comment type="caution">
    <text evidence="2">The sequence shown here is derived from an EMBL/GenBank/DDBJ whole genome shotgun (WGS) entry which is preliminary data.</text>
</comment>
<proteinExistence type="predicted"/>
<accession>A0A813IX33</accession>
<organism evidence="2 3">
    <name type="scientific">Polarella glacialis</name>
    <name type="common">Dinoflagellate</name>
    <dbReference type="NCBI Taxonomy" id="89957"/>
    <lineage>
        <taxon>Eukaryota</taxon>
        <taxon>Sar</taxon>
        <taxon>Alveolata</taxon>
        <taxon>Dinophyceae</taxon>
        <taxon>Suessiales</taxon>
        <taxon>Suessiaceae</taxon>
        <taxon>Polarella</taxon>
    </lineage>
</organism>
<reference evidence="2" key="1">
    <citation type="submission" date="2021-02" db="EMBL/GenBank/DDBJ databases">
        <authorList>
            <person name="Dougan E. K."/>
            <person name="Rhodes N."/>
            <person name="Thang M."/>
            <person name="Chan C."/>
        </authorList>
    </citation>
    <scope>NUCLEOTIDE SEQUENCE</scope>
</reference>
<dbReference type="AlphaFoldDB" id="A0A813IX33"/>
<protein>
    <submittedName>
        <fullName evidence="2">Uncharacterized protein</fullName>
    </submittedName>
</protein>
<dbReference type="Proteomes" id="UP000626109">
    <property type="component" value="Unassembled WGS sequence"/>
</dbReference>
<dbReference type="EMBL" id="CAJNNW010015229">
    <property type="protein sequence ID" value="CAE8657464.1"/>
    <property type="molecule type" value="Genomic_DNA"/>
</dbReference>
<evidence type="ECO:0000313" key="2">
    <source>
        <dbReference type="EMBL" id="CAE8657464.1"/>
    </source>
</evidence>
<evidence type="ECO:0000313" key="3">
    <source>
        <dbReference type="Proteomes" id="UP000626109"/>
    </source>
</evidence>
<gene>
    <name evidence="2" type="ORF">PGLA2088_LOCUS12823</name>
</gene>
<evidence type="ECO:0000256" key="1">
    <source>
        <dbReference type="SAM" id="MobiDB-lite"/>
    </source>
</evidence>
<feature type="region of interest" description="Disordered" evidence="1">
    <location>
        <begin position="1"/>
        <end position="27"/>
    </location>
</feature>